<dbReference type="AlphaFoldDB" id="A0ABD3NHR1"/>
<feature type="transmembrane region" description="Helical" evidence="2">
    <location>
        <begin position="171"/>
        <end position="200"/>
    </location>
</feature>
<evidence type="ECO:0000256" key="2">
    <source>
        <dbReference type="SAM" id="Phobius"/>
    </source>
</evidence>
<reference evidence="3 4" key="1">
    <citation type="journal article" date="2020" name="G3 (Bethesda)">
        <title>Improved Reference Genome for Cyclotella cryptica CCMP332, a Model for Cell Wall Morphogenesis, Salinity Adaptation, and Lipid Production in Diatoms (Bacillariophyta).</title>
        <authorList>
            <person name="Roberts W.R."/>
            <person name="Downey K.M."/>
            <person name="Ruck E.C."/>
            <person name="Traller J.C."/>
            <person name="Alverson A.J."/>
        </authorList>
    </citation>
    <scope>NUCLEOTIDE SEQUENCE [LARGE SCALE GENOMIC DNA]</scope>
    <source>
        <strain evidence="3 4">CCMP332</strain>
    </source>
</reference>
<evidence type="ECO:0000313" key="4">
    <source>
        <dbReference type="Proteomes" id="UP001516023"/>
    </source>
</evidence>
<protein>
    <submittedName>
        <fullName evidence="3">Uncharacterized protein</fullName>
    </submittedName>
</protein>
<feature type="compositionally biased region" description="Basic and acidic residues" evidence="1">
    <location>
        <begin position="48"/>
        <end position="64"/>
    </location>
</feature>
<keyword evidence="4" id="KW-1185">Reference proteome</keyword>
<name>A0ABD3NHR1_9STRA</name>
<feature type="transmembrane region" description="Helical" evidence="2">
    <location>
        <begin position="111"/>
        <end position="135"/>
    </location>
</feature>
<sequence>MVRKGLKSKVSDGNGVRESENCDDVVRFKFFLFVIKPKGGLTSGMHTNEQRTDSPDHPQQEKHTQCCAPPSCPTPKTPTPCRLERVDTDVSSSTDIFSPVKPSSFSSLHHLSTMALTVLLPPAILAFSLHFPFVIPYVSSAALSTYIPASYHYDNVHTRFDNTAWTYGTDYFLTAVMGTIAWLLLVVVYGSIVPTVTILLRGIVGVLRLVDIGGGICSSDCGGRGDAQYHSVSNVVDRLRGECEFCQLLDGTYWEGGGEALMLLSCSDGHVVSLAHLWNVHDCGVCHGIYEF</sequence>
<evidence type="ECO:0000256" key="1">
    <source>
        <dbReference type="SAM" id="MobiDB-lite"/>
    </source>
</evidence>
<evidence type="ECO:0000313" key="3">
    <source>
        <dbReference type="EMBL" id="KAL3774953.1"/>
    </source>
</evidence>
<keyword evidence="2" id="KW-1133">Transmembrane helix</keyword>
<organism evidence="3 4">
    <name type="scientific">Cyclotella cryptica</name>
    <dbReference type="NCBI Taxonomy" id="29204"/>
    <lineage>
        <taxon>Eukaryota</taxon>
        <taxon>Sar</taxon>
        <taxon>Stramenopiles</taxon>
        <taxon>Ochrophyta</taxon>
        <taxon>Bacillariophyta</taxon>
        <taxon>Coscinodiscophyceae</taxon>
        <taxon>Thalassiosirophycidae</taxon>
        <taxon>Stephanodiscales</taxon>
        <taxon>Stephanodiscaceae</taxon>
        <taxon>Cyclotella</taxon>
    </lineage>
</organism>
<accession>A0ABD3NHR1</accession>
<keyword evidence="2" id="KW-0812">Transmembrane</keyword>
<dbReference type="Proteomes" id="UP001516023">
    <property type="component" value="Unassembled WGS sequence"/>
</dbReference>
<gene>
    <name evidence="3" type="ORF">HJC23_004729</name>
</gene>
<dbReference type="EMBL" id="JABMIG020000566">
    <property type="protein sequence ID" value="KAL3774953.1"/>
    <property type="molecule type" value="Genomic_DNA"/>
</dbReference>
<keyword evidence="2" id="KW-0472">Membrane</keyword>
<comment type="caution">
    <text evidence="3">The sequence shown here is derived from an EMBL/GenBank/DDBJ whole genome shotgun (WGS) entry which is preliminary data.</text>
</comment>
<proteinExistence type="predicted"/>
<feature type="region of interest" description="Disordered" evidence="1">
    <location>
        <begin position="42"/>
        <end position="79"/>
    </location>
</feature>